<dbReference type="InterPro" id="IPR012677">
    <property type="entry name" value="Nucleotide-bd_a/b_plait_sf"/>
</dbReference>
<dbReference type="Pfam" id="PF00076">
    <property type="entry name" value="RRM_1"/>
    <property type="match status" value="1"/>
</dbReference>
<feature type="compositionally biased region" description="Basic and acidic residues" evidence="3">
    <location>
        <begin position="471"/>
        <end position="489"/>
    </location>
</feature>
<feature type="compositionally biased region" description="Basic and acidic residues" evidence="3">
    <location>
        <begin position="358"/>
        <end position="387"/>
    </location>
</feature>
<evidence type="ECO:0000256" key="1">
    <source>
        <dbReference type="ARBA" id="ARBA00022884"/>
    </source>
</evidence>
<proteinExistence type="predicted"/>
<feature type="region of interest" description="Disordered" evidence="3">
    <location>
        <begin position="438"/>
        <end position="758"/>
    </location>
</feature>
<evidence type="ECO:0000313" key="5">
    <source>
        <dbReference type="EMBL" id="CAD7255906.1"/>
    </source>
</evidence>
<dbReference type="PANTHER" id="PTHR23236">
    <property type="entry name" value="EUKARYOTIC TRANSLATION INITIATION FACTOR 4B/4H"/>
    <property type="match status" value="1"/>
</dbReference>
<dbReference type="EMBL" id="OC000047">
    <property type="protein sequence ID" value="CAD7255906.1"/>
    <property type="molecule type" value="Genomic_DNA"/>
</dbReference>
<feature type="compositionally biased region" description="Basic and acidic residues" evidence="3">
    <location>
        <begin position="611"/>
        <end position="621"/>
    </location>
</feature>
<feature type="domain" description="RRM" evidence="4">
    <location>
        <begin position="77"/>
        <end position="154"/>
    </location>
</feature>
<keyword evidence="1 2" id="KW-0694">RNA-binding</keyword>
<evidence type="ECO:0000256" key="3">
    <source>
        <dbReference type="SAM" id="MobiDB-lite"/>
    </source>
</evidence>
<feature type="compositionally biased region" description="Basic and acidic residues" evidence="3">
    <location>
        <begin position="147"/>
        <end position="286"/>
    </location>
</feature>
<feature type="compositionally biased region" description="Basic and acidic residues" evidence="3">
    <location>
        <begin position="656"/>
        <end position="667"/>
    </location>
</feature>
<protein>
    <recommendedName>
        <fullName evidence="4">RRM domain-containing protein</fullName>
    </recommendedName>
</protein>
<reference evidence="5" key="1">
    <citation type="submission" date="2020-11" db="EMBL/GenBank/DDBJ databases">
        <authorList>
            <person name="Tran Van P."/>
        </authorList>
    </citation>
    <scope>NUCLEOTIDE SEQUENCE</scope>
</reference>
<feature type="compositionally biased region" description="Gly residues" evidence="3">
    <location>
        <begin position="338"/>
        <end position="355"/>
    </location>
</feature>
<organism evidence="5">
    <name type="scientific">Timema shepardi</name>
    <name type="common">Walking stick</name>
    <dbReference type="NCBI Taxonomy" id="629360"/>
    <lineage>
        <taxon>Eukaryota</taxon>
        <taxon>Metazoa</taxon>
        <taxon>Ecdysozoa</taxon>
        <taxon>Arthropoda</taxon>
        <taxon>Hexapoda</taxon>
        <taxon>Insecta</taxon>
        <taxon>Pterygota</taxon>
        <taxon>Neoptera</taxon>
        <taxon>Polyneoptera</taxon>
        <taxon>Phasmatodea</taxon>
        <taxon>Timematodea</taxon>
        <taxon>Timematoidea</taxon>
        <taxon>Timematidae</taxon>
        <taxon>Timema</taxon>
    </lineage>
</organism>
<name>A0A7R9AKK4_TIMSH</name>
<dbReference type="PANTHER" id="PTHR23236:SF2">
    <property type="entry name" value="EUKARYOTIC TRANSLATION INITIATION FACTOR 4B"/>
    <property type="match status" value="1"/>
</dbReference>
<evidence type="ECO:0000256" key="2">
    <source>
        <dbReference type="PROSITE-ProRule" id="PRU00176"/>
    </source>
</evidence>
<gene>
    <name evidence="5" type="ORF">TSIB3V08_LOCUS197</name>
</gene>
<dbReference type="GO" id="GO:0003723">
    <property type="term" value="F:RNA binding"/>
    <property type="evidence" value="ECO:0007669"/>
    <property type="project" value="UniProtKB-UniRule"/>
</dbReference>
<feature type="compositionally biased region" description="Basic and acidic residues" evidence="3">
    <location>
        <begin position="677"/>
        <end position="736"/>
    </location>
</feature>
<dbReference type="Gene3D" id="3.30.70.330">
    <property type="match status" value="1"/>
</dbReference>
<feature type="region of interest" description="Disordered" evidence="3">
    <location>
        <begin position="147"/>
        <end position="406"/>
    </location>
</feature>
<dbReference type="PROSITE" id="PS50102">
    <property type="entry name" value="RRM"/>
    <property type="match status" value="1"/>
</dbReference>
<feature type="compositionally biased region" description="Basic and acidic residues" evidence="3">
    <location>
        <begin position="523"/>
        <end position="538"/>
    </location>
</feature>
<sequence length="758" mass="85224">MNGHCHDTKIKNPEKPVSAHASNHILNFEDCYTVKVLKSLHKTQFEYSRRDKVILPTAPRANRPDVDDDKIPQNPPYLSYLSNLPYEVNEDEIAEFFKDLDVLNVRLPRDDRQSGKLKGFGYVEFGTRESLISALNIPDKNIKQRHIRIEVADNSQDDRRRGGMRGSDRDRDRDGPDRTTTDWRSGPRDELAPDPDRERDRGGFRDKDGRDRGGAREGLDRDWRSGAREEPPSDRDGDRGGFRDREGRDRGTAREAPDRDWRSGGREDPPSDRVGDRGGFRDRESGFGRQGGGRRDFGGGGFRDGDRGGGFRDDRGGFRDGDREGFSRFGGDRDRDGGFGSRRGGDYGSRGGGGFSSHRGDYDKEAEGAFNRGRDDGPPLDKSEVKSRPRLNLQPRTKPVEKVAKIEPAQTQASIFGGAKPVDTAAKQREIEARLAAKEKEIDVSWPSTRESGRTEDSSGTLHAARRASSKRREAIEEMKKKESEEANRSKTTLETVNKLEAKKRKFPQQAEEEASPLQTEIDLEKKRLRQMREDRSIRPLIIQSRSSALPGQAHERSKSGSEYGDRDEDASEPKKLEPAPLPKGNAWNKPQGPRKELADGNGQVSPAGSDPEHGRGRHESPPSTNRYQASRDESPKRHQPSRGESPRKYQAPRGESPKRYARDQGDARGGAPPRRNQYERDDRGGGGQSRERGGHPSRGGDRQRGRGEGRPLSERDSERRREPPDDIARMPKVQEQETTNFVGSNKFDYLPADEDEQ</sequence>
<dbReference type="SUPFAM" id="SSF54928">
    <property type="entry name" value="RNA-binding domain, RBD"/>
    <property type="match status" value="1"/>
</dbReference>
<evidence type="ECO:0000259" key="4">
    <source>
        <dbReference type="PROSITE" id="PS50102"/>
    </source>
</evidence>
<dbReference type="SMART" id="SM00360">
    <property type="entry name" value="RRM"/>
    <property type="match status" value="1"/>
</dbReference>
<dbReference type="InterPro" id="IPR035979">
    <property type="entry name" value="RBD_domain_sf"/>
</dbReference>
<accession>A0A7R9AKK4</accession>
<dbReference type="AlphaFoldDB" id="A0A7R9AKK4"/>
<dbReference type="InterPro" id="IPR000504">
    <property type="entry name" value="RRM_dom"/>
</dbReference>
<feature type="compositionally biased region" description="Basic and acidic residues" evidence="3">
    <location>
        <begin position="293"/>
        <end position="337"/>
    </location>
</feature>